<reference evidence="1 2" key="1">
    <citation type="journal article" date="2020" name="Cell">
        <title>Large-Scale Comparative Analyses of Tick Genomes Elucidate Their Genetic Diversity and Vector Capacities.</title>
        <authorList>
            <consortium name="Tick Genome and Microbiome Consortium (TIGMIC)"/>
            <person name="Jia N."/>
            <person name="Wang J."/>
            <person name="Shi W."/>
            <person name="Du L."/>
            <person name="Sun Y."/>
            <person name="Zhan W."/>
            <person name="Jiang J.F."/>
            <person name="Wang Q."/>
            <person name="Zhang B."/>
            <person name="Ji P."/>
            <person name="Bell-Sakyi L."/>
            <person name="Cui X.M."/>
            <person name="Yuan T.T."/>
            <person name="Jiang B.G."/>
            <person name="Yang W.F."/>
            <person name="Lam T.T."/>
            <person name="Chang Q.C."/>
            <person name="Ding S.J."/>
            <person name="Wang X.J."/>
            <person name="Zhu J.G."/>
            <person name="Ruan X.D."/>
            <person name="Zhao L."/>
            <person name="Wei J.T."/>
            <person name="Ye R.Z."/>
            <person name="Que T.C."/>
            <person name="Du C.H."/>
            <person name="Zhou Y.H."/>
            <person name="Cheng J.X."/>
            <person name="Dai P.F."/>
            <person name="Guo W.B."/>
            <person name="Han X.H."/>
            <person name="Huang E.J."/>
            <person name="Li L.F."/>
            <person name="Wei W."/>
            <person name="Gao Y.C."/>
            <person name="Liu J.Z."/>
            <person name="Shao H.Z."/>
            <person name="Wang X."/>
            <person name="Wang C.C."/>
            <person name="Yang T.C."/>
            <person name="Huo Q.B."/>
            <person name="Li W."/>
            <person name="Chen H.Y."/>
            <person name="Chen S.E."/>
            <person name="Zhou L.G."/>
            <person name="Ni X.B."/>
            <person name="Tian J.H."/>
            <person name="Sheng Y."/>
            <person name="Liu T."/>
            <person name="Pan Y.S."/>
            <person name="Xia L.Y."/>
            <person name="Li J."/>
            <person name="Zhao F."/>
            <person name="Cao W.C."/>
        </authorList>
    </citation>
    <scope>NUCLEOTIDE SEQUENCE [LARGE SCALE GENOMIC DNA]</scope>
    <source>
        <strain evidence="1">HaeL-2018</strain>
    </source>
</reference>
<gene>
    <name evidence="1" type="ORF">HPB48_011097</name>
</gene>
<organism evidence="1 2">
    <name type="scientific">Haemaphysalis longicornis</name>
    <name type="common">Bush tick</name>
    <dbReference type="NCBI Taxonomy" id="44386"/>
    <lineage>
        <taxon>Eukaryota</taxon>
        <taxon>Metazoa</taxon>
        <taxon>Ecdysozoa</taxon>
        <taxon>Arthropoda</taxon>
        <taxon>Chelicerata</taxon>
        <taxon>Arachnida</taxon>
        <taxon>Acari</taxon>
        <taxon>Parasitiformes</taxon>
        <taxon>Ixodida</taxon>
        <taxon>Ixodoidea</taxon>
        <taxon>Ixodidae</taxon>
        <taxon>Haemaphysalinae</taxon>
        <taxon>Haemaphysalis</taxon>
    </lineage>
</organism>
<accession>A0A9J6G9W2</accession>
<protein>
    <submittedName>
        <fullName evidence="1">Uncharacterized protein</fullName>
    </submittedName>
</protein>
<name>A0A9J6G9W2_HAELO</name>
<sequence>MCGSHYNVSITEAFESETKIRLQNTLMLEDMPLSLKPKERELDSEILIAKYAIKLTQSDLKASQTDVALAYVAGYCAHAAIKRQPCDDCQSQLMITDRELQQSEQVLIDSMSRRLEVSTVFRCYVFLVTKTVLEHLVSKEQEQRFHAEANQRMVLLSIMQFLLSDGEELDMCASGHHPDTVLKNILKPAVNTLLKNYVACRNDSVMKEKACTKQTKLLTLQ</sequence>
<dbReference type="AlphaFoldDB" id="A0A9J6G9W2"/>
<evidence type="ECO:0000313" key="1">
    <source>
        <dbReference type="EMBL" id="KAH9372298.1"/>
    </source>
</evidence>
<dbReference type="EMBL" id="JABSTR010000006">
    <property type="protein sequence ID" value="KAH9372298.1"/>
    <property type="molecule type" value="Genomic_DNA"/>
</dbReference>
<keyword evidence="2" id="KW-1185">Reference proteome</keyword>
<proteinExistence type="predicted"/>
<evidence type="ECO:0000313" key="2">
    <source>
        <dbReference type="Proteomes" id="UP000821853"/>
    </source>
</evidence>
<comment type="caution">
    <text evidence="1">The sequence shown here is derived from an EMBL/GenBank/DDBJ whole genome shotgun (WGS) entry which is preliminary data.</text>
</comment>
<dbReference type="VEuPathDB" id="VectorBase:HLOH_054522"/>
<dbReference type="Proteomes" id="UP000821853">
    <property type="component" value="Chromosome 4"/>
</dbReference>